<evidence type="ECO:0000313" key="3">
    <source>
        <dbReference type="Proteomes" id="UP000241462"/>
    </source>
</evidence>
<dbReference type="OrthoDB" id="2555634at2759"/>
<dbReference type="GO" id="GO:0005634">
    <property type="term" value="C:nucleus"/>
    <property type="evidence" value="ECO:0007669"/>
    <property type="project" value="TreeGrafter"/>
</dbReference>
<organism evidence="2 3">
    <name type="scientific">Coniella lustricola</name>
    <dbReference type="NCBI Taxonomy" id="2025994"/>
    <lineage>
        <taxon>Eukaryota</taxon>
        <taxon>Fungi</taxon>
        <taxon>Dikarya</taxon>
        <taxon>Ascomycota</taxon>
        <taxon>Pezizomycotina</taxon>
        <taxon>Sordariomycetes</taxon>
        <taxon>Sordariomycetidae</taxon>
        <taxon>Diaporthales</taxon>
        <taxon>Schizoparmaceae</taxon>
        <taxon>Coniella</taxon>
    </lineage>
</organism>
<evidence type="ECO:0000313" key="2">
    <source>
        <dbReference type="EMBL" id="PSS03884.1"/>
    </source>
</evidence>
<feature type="region of interest" description="Disordered" evidence="1">
    <location>
        <begin position="1"/>
        <end position="31"/>
    </location>
</feature>
<dbReference type="EMBL" id="KZ678373">
    <property type="protein sequence ID" value="PSS03884.1"/>
    <property type="molecule type" value="Genomic_DNA"/>
</dbReference>
<protein>
    <submittedName>
        <fullName evidence="2">Mitotic checkpoint regulator, MAD2B-interacting-domain-containing protein</fullName>
    </submittedName>
</protein>
<accession>A0A2T3ANA5</accession>
<name>A0A2T3ANA5_9PEZI</name>
<dbReference type="Proteomes" id="UP000241462">
    <property type="component" value="Unassembled WGS sequence"/>
</dbReference>
<dbReference type="STRING" id="2025994.A0A2T3ANA5"/>
<evidence type="ECO:0000256" key="1">
    <source>
        <dbReference type="SAM" id="MobiDB-lite"/>
    </source>
</evidence>
<reference evidence="2 3" key="1">
    <citation type="journal article" date="2018" name="Mycol. Prog.">
        <title>Coniella lustricola, a new species from submerged detritus.</title>
        <authorList>
            <person name="Raudabaugh D.B."/>
            <person name="Iturriaga T."/>
            <person name="Carver A."/>
            <person name="Mondo S."/>
            <person name="Pangilinan J."/>
            <person name="Lipzen A."/>
            <person name="He G."/>
            <person name="Amirebrahimi M."/>
            <person name="Grigoriev I.V."/>
            <person name="Miller A.N."/>
        </authorList>
    </citation>
    <scope>NUCLEOTIDE SEQUENCE [LARGE SCALE GENOMIC DNA]</scope>
    <source>
        <strain evidence="2 3">B22-T-1</strain>
    </source>
</reference>
<feature type="compositionally biased region" description="Low complexity" evidence="1">
    <location>
        <begin position="19"/>
        <end position="28"/>
    </location>
</feature>
<gene>
    <name evidence="2" type="ORF">BD289DRAFT_478362</name>
</gene>
<proteinExistence type="predicted"/>
<dbReference type="AlphaFoldDB" id="A0A2T3ANA5"/>
<dbReference type="PANTHER" id="PTHR13621:SF2">
    <property type="entry name" value="PROLINE-RICH PROTEIN PRCC"/>
    <property type="match status" value="1"/>
</dbReference>
<dbReference type="InterPro" id="IPR018800">
    <property type="entry name" value="PRCC"/>
</dbReference>
<dbReference type="Pfam" id="PF10253">
    <property type="entry name" value="PRCC"/>
    <property type="match status" value="1"/>
</dbReference>
<feature type="region of interest" description="Disordered" evidence="1">
    <location>
        <begin position="210"/>
        <end position="245"/>
    </location>
</feature>
<feature type="region of interest" description="Disordered" evidence="1">
    <location>
        <begin position="117"/>
        <end position="171"/>
    </location>
</feature>
<keyword evidence="3" id="KW-1185">Reference proteome</keyword>
<feature type="region of interest" description="Disordered" evidence="1">
    <location>
        <begin position="45"/>
        <end position="75"/>
    </location>
</feature>
<feature type="compositionally biased region" description="Polar residues" evidence="1">
    <location>
        <begin position="51"/>
        <end position="61"/>
    </location>
</feature>
<feature type="compositionally biased region" description="Low complexity" evidence="1">
    <location>
        <begin position="210"/>
        <end position="226"/>
    </location>
</feature>
<dbReference type="PANTHER" id="PTHR13621">
    <property type="entry name" value="PROLINE-RICH PROTEIN PRCC"/>
    <property type="match status" value="1"/>
</dbReference>
<sequence length="413" mass="42960">MGLVDYSDSESDGDSVQDSSAAAPSAKKSFQKLVDKTNPAKIVVSLPPASSAKQDVATSEQPAAKRLKTGGSRFSGFNSFLPAPKAVNKPAMSASNAGSSAPRVGVNLKTSAEAAFSRDAPVTAAAQAEDDQGDGLTAGTNGPGLKLPPPKGSAPSSAQPSIPEGQKPAEEVKLVGKPLMFKPLSVVRKPGKKLVTPKARVGLATTTIAASGPAEGSGRSSAAAASEETKAAPPPKKTASLFSFADETPTVDTALPEDMPYEAEFTSYDNGAAAQNTSSAYYAQPPAQYESYPQTYAVSSNAQPDSLGAIADDLNLDPVARRELFGRGGGGSKATAKSVINFNLDQEYRHNEELRATGALDAQQHNPLRAIKPGKHSLQQLVNQVQTQKDALEENFAKNRATQKQAGSKYGFR</sequence>
<dbReference type="InParanoid" id="A0A2T3ANA5"/>